<evidence type="ECO:0008006" key="2">
    <source>
        <dbReference type="Google" id="ProtNLM"/>
    </source>
</evidence>
<name>A0A0F9AV67_9ZZZZ</name>
<sequence length="365" mass="38420">REKLALVMIANRNYEGEITAARRFATVNVAVPATVATRNVTPDVVPPAVTAVTPTSIAVTLDTWREAPFAMDDKGMQRVDRGIIPTQSLEAAKALANYIENQLWAGLGPAVYGWAGIAGTTPFATDTSEYLDARKIGNNQLMDIDPRFMVIDTDAEANALGLRAFQDASFGGGANVIVNGQIGTKLGATWLMSQLVPTHTAGTNNGAAQTDATGYAIGLKSVTMDNAGTGSILVNDIITFANHAQTYVVTTGDADVSSGAGTLSFLPGLTTALPSSNVVITTKGASSTWVKNLLVHRDLQTFAMAPLLDGVQVPGATLQAVAIDEASGLSLRLEVTRQHKQVQWSYDALFGHEVIRGTHGVWLAG</sequence>
<dbReference type="EMBL" id="LAZR01040903">
    <property type="protein sequence ID" value="KKL13325.1"/>
    <property type="molecule type" value="Genomic_DNA"/>
</dbReference>
<reference evidence="1" key="1">
    <citation type="journal article" date="2015" name="Nature">
        <title>Complex archaea that bridge the gap between prokaryotes and eukaryotes.</title>
        <authorList>
            <person name="Spang A."/>
            <person name="Saw J.H."/>
            <person name="Jorgensen S.L."/>
            <person name="Zaremba-Niedzwiedzka K."/>
            <person name="Martijn J."/>
            <person name="Lind A.E."/>
            <person name="van Eijk R."/>
            <person name="Schleper C."/>
            <person name="Guy L."/>
            <person name="Ettema T.J."/>
        </authorList>
    </citation>
    <scope>NUCLEOTIDE SEQUENCE</scope>
</reference>
<organism evidence="1">
    <name type="scientific">marine sediment metagenome</name>
    <dbReference type="NCBI Taxonomy" id="412755"/>
    <lineage>
        <taxon>unclassified sequences</taxon>
        <taxon>metagenomes</taxon>
        <taxon>ecological metagenomes</taxon>
    </lineage>
</organism>
<feature type="non-terminal residue" evidence="1">
    <location>
        <position position="1"/>
    </location>
</feature>
<gene>
    <name evidence="1" type="ORF">LCGC14_2526900</name>
</gene>
<evidence type="ECO:0000313" key="1">
    <source>
        <dbReference type="EMBL" id="KKL13325.1"/>
    </source>
</evidence>
<dbReference type="AlphaFoldDB" id="A0A0F9AV67"/>
<protein>
    <recommendedName>
        <fullName evidence="2">Phage major capsid protein</fullName>
    </recommendedName>
</protein>
<accession>A0A0F9AV67</accession>
<comment type="caution">
    <text evidence="1">The sequence shown here is derived from an EMBL/GenBank/DDBJ whole genome shotgun (WGS) entry which is preliminary data.</text>
</comment>
<proteinExistence type="predicted"/>